<evidence type="ECO:0000313" key="3">
    <source>
        <dbReference type="Proteomes" id="UP000446658"/>
    </source>
</evidence>
<feature type="transmembrane region" description="Helical" evidence="1">
    <location>
        <begin position="28"/>
        <end position="46"/>
    </location>
</feature>
<feature type="transmembrane region" description="Helical" evidence="1">
    <location>
        <begin position="66"/>
        <end position="87"/>
    </location>
</feature>
<name>A0A844GE16_9NEIS</name>
<dbReference type="InterPro" id="IPR031876">
    <property type="entry name" value="DUF4760"/>
</dbReference>
<dbReference type="EMBL" id="WLYX01000001">
    <property type="protein sequence ID" value="MTD34002.1"/>
    <property type="molecule type" value="Genomic_DNA"/>
</dbReference>
<proteinExistence type="predicted"/>
<keyword evidence="3" id="KW-1185">Reference proteome</keyword>
<sequence>MKVKASEQRLYKLINFNTVKTFTRPSRALGLLLIFVSCAYFIFAAWHFLLPKTFPLTSSEFNAQSWVTLTAAYAAVAGWITSSMVTIRNSIKQHTINTLLQTRLSAKYMENVEMLNKCFMTASGKTRKMSLELIASEDTNDKEKVAAVRYILNYLEFIAIGIKNGDLDEMLMKSSLRSILIGVYDISEPFIIQRRNITNPPNNRIFADFTWLYDRWIDKGFVEIPKDMVMHEPFYNGADHGYIPEGRYKIADLHVGGDECCITLKSGFSYFKVKHDVIAKYMK</sequence>
<comment type="caution">
    <text evidence="2">The sequence shown here is derived from an EMBL/GenBank/DDBJ whole genome shotgun (WGS) entry which is preliminary data.</text>
</comment>
<organism evidence="2 3">
    <name type="scientific">Paludibacterium denitrificans</name>
    <dbReference type="NCBI Taxonomy" id="2675226"/>
    <lineage>
        <taxon>Bacteria</taxon>
        <taxon>Pseudomonadati</taxon>
        <taxon>Pseudomonadota</taxon>
        <taxon>Betaproteobacteria</taxon>
        <taxon>Neisseriales</taxon>
        <taxon>Chromobacteriaceae</taxon>
        <taxon>Paludibacterium</taxon>
    </lineage>
</organism>
<dbReference type="Pfam" id="PF15956">
    <property type="entry name" value="DUF4760"/>
    <property type="match status" value="1"/>
</dbReference>
<dbReference type="AlphaFoldDB" id="A0A844GE16"/>
<protein>
    <submittedName>
        <fullName evidence="2">DUF4760 domain-containing protein</fullName>
    </submittedName>
</protein>
<keyword evidence="1" id="KW-1133">Transmembrane helix</keyword>
<gene>
    <name evidence="2" type="ORF">GKE73_16320</name>
</gene>
<evidence type="ECO:0000256" key="1">
    <source>
        <dbReference type="SAM" id="Phobius"/>
    </source>
</evidence>
<keyword evidence="1" id="KW-0812">Transmembrane</keyword>
<keyword evidence="1" id="KW-0472">Membrane</keyword>
<accession>A0A844GE16</accession>
<dbReference type="RefSeq" id="WP_230371186.1">
    <property type="nucleotide sequence ID" value="NZ_WLYX01000001.1"/>
</dbReference>
<dbReference type="Proteomes" id="UP000446658">
    <property type="component" value="Unassembled WGS sequence"/>
</dbReference>
<evidence type="ECO:0000313" key="2">
    <source>
        <dbReference type="EMBL" id="MTD34002.1"/>
    </source>
</evidence>
<reference evidence="2 3" key="1">
    <citation type="submission" date="2019-11" db="EMBL/GenBank/DDBJ databases">
        <title>Draft genome sequence of Paludibacterium sp. dN18-1.</title>
        <authorList>
            <person name="Im W.-T."/>
        </authorList>
    </citation>
    <scope>NUCLEOTIDE SEQUENCE [LARGE SCALE GENOMIC DNA]</scope>
    <source>
        <strain evidence="3">dN 18-1</strain>
    </source>
</reference>